<proteinExistence type="predicted"/>
<sequence length="12" mass="1304">MCGRRGARRSGP</sequence>
<name>A0A0A8ZUW6_ARUDO</name>
<protein>
    <submittedName>
        <fullName evidence="1">Uncharacterized protein</fullName>
    </submittedName>
</protein>
<accession>A0A0A8ZUW6</accession>
<organism evidence="1">
    <name type="scientific">Arundo donax</name>
    <name type="common">Giant reed</name>
    <name type="synonym">Donax arundinaceus</name>
    <dbReference type="NCBI Taxonomy" id="35708"/>
    <lineage>
        <taxon>Eukaryota</taxon>
        <taxon>Viridiplantae</taxon>
        <taxon>Streptophyta</taxon>
        <taxon>Embryophyta</taxon>
        <taxon>Tracheophyta</taxon>
        <taxon>Spermatophyta</taxon>
        <taxon>Magnoliopsida</taxon>
        <taxon>Liliopsida</taxon>
        <taxon>Poales</taxon>
        <taxon>Poaceae</taxon>
        <taxon>PACMAD clade</taxon>
        <taxon>Arundinoideae</taxon>
        <taxon>Arundineae</taxon>
        <taxon>Arundo</taxon>
    </lineage>
</organism>
<reference evidence="1" key="1">
    <citation type="submission" date="2014-09" db="EMBL/GenBank/DDBJ databases">
        <authorList>
            <person name="Magalhaes I.L.F."/>
            <person name="Oliveira U."/>
            <person name="Santos F.R."/>
            <person name="Vidigal T.H.D.A."/>
            <person name="Brescovit A.D."/>
            <person name="Santos A.J."/>
        </authorList>
    </citation>
    <scope>NUCLEOTIDE SEQUENCE</scope>
    <source>
        <tissue evidence="1">Shoot tissue taken approximately 20 cm above the soil surface</tissue>
    </source>
</reference>
<dbReference type="EMBL" id="GBRH01257320">
    <property type="protein sequence ID" value="JAD40575.1"/>
    <property type="molecule type" value="Transcribed_RNA"/>
</dbReference>
<evidence type="ECO:0000313" key="1">
    <source>
        <dbReference type="EMBL" id="JAD40575.1"/>
    </source>
</evidence>
<reference evidence="1" key="2">
    <citation type="journal article" date="2015" name="Data Brief">
        <title>Shoot transcriptome of the giant reed, Arundo donax.</title>
        <authorList>
            <person name="Barrero R.A."/>
            <person name="Guerrero F.D."/>
            <person name="Moolhuijzen P."/>
            <person name="Goolsby J.A."/>
            <person name="Tidwell J."/>
            <person name="Bellgard S.E."/>
            <person name="Bellgard M.I."/>
        </authorList>
    </citation>
    <scope>NUCLEOTIDE SEQUENCE</scope>
    <source>
        <tissue evidence="1">Shoot tissue taken approximately 20 cm above the soil surface</tissue>
    </source>
</reference>